<evidence type="ECO:0000313" key="5">
    <source>
        <dbReference type="Proteomes" id="UP001431209"/>
    </source>
</evidence>
<comment type="caution">
    <text evidence="4">The sequence shown here is derived from an EMBL/GenBank/DDBJ whole genome shotgun (WGS) entry which is preliminary data.</text>
</comment>
<dbReference type="InterPro" id="IPR011990">
    <property type="entry name" value="TPR-like_helical_dom_sf"/>
</dbReference>
<proteinExistence type="predicted"/>
<dbReference type="PANTHER" id="PTHR44943:SF8">
    <property type="entry name" value="TPR REPEAT-CONTAINING PROTEIN MJ0263"/>
    <property type="match status" value="1"/>
</dbReference>
<dbReference type="PANTHER" id="PTHR44943">
    <property type="entry name" value="CELLULOSE SYNTHASE OPERON PROTEIN C"/>
    <property type="match status" value="1"/>
</dbReference>
<keyword evidence="2 3" id="KW-0802">TPR repeat</keyword>
<keyword evidence="5" id="KW-1185">Reference proteome</keyword>
<sequence>MAQKNIWQGVVDYLAQPDNRYSLILKGIAAGLLTYSLYTRYSPNKSSGLTISTEKGIDVSLLKSPEEDLKLVISELIKMGNEKFEDNDYDGALEHFLEAVNLKCIDPDVFYKLNLCEVHRDERMLNPLEKDLVAEGSQALKLNEIDRAITCFQDAVTLKPNNASNYLKLAVCYNKVGSYKKAQEQLTKAVTIDKELKKDPQYIDALKNAENK</sequence>
<dbReference type="SMART" id="SM00028">
    <property type="entry name" value="TPR"/>
    <property type="match status" value="3"/>
</dbReference>
<feature type="repeat" description="TPR" evidence="3">
    <location>
        <begin position="129"/>
        <end position="162"/>
    </location>
</feature>
<dbReference type="Gene3D" id="1.25.40.10">
    <property type="entry name" value="Tetratricopeptide repeat domain"/>
    <property type="match status" value="1"/>
</dbReference>
<dbReference type="EMBL" id="JAOPGA020000952">
    <property type="protein sequence ID" value="KAL0483392.1"/>
    <property type="molecule type" value="Genomic_DNA"/>
</dbReference>
<keyword evidence="1" id="KW-0677">Repeat</keyword>
<dbReference type="SUPFAM" id="SSF48452">
    <property type="entry name" value="TPR-like"/>
    <property type="match status" value="1"/>
</dbReference>
<reference evidence="4 5" key="1">
    <citation type="submission" date="2024-03" db="EMBL/GenBank/DDBJ databases">
        <title>The Acrasis kona genome and developmental transcriptomes reveal deep origins of eukaryotic multicellular pathways.</title>
        <authorList>
            <person name="Sheikh S."/>
            <person name="Fu C.-J."/>
            <person name="Brown M.W."/>
            <person name="Baldauf S.L."/>
        </authorList>
    </citation>
    <scope>NUCLEOTIDE SEQUENCE [LARGE SCALE GENOMIC DNA]</scope>
    <source>
        <strain evidence="4 5">ATCC MYA-3509</strain>
    </source>
</reference>
<dbReference type="Pfam" id="PF13181">
    <property type="entry name" value="TPR_8"/>
    <property type="match status" value="2"/>
</dbReference>
<feature type="repeat" description="TPR" evidence="3">
    <location>
        <begin position="163"/>
        <end position="196"/>
    </location>
</feature>
<evidence type="ECO:0000256" key="2">
    <source>
        <dbReference type="ARBA" id="ARBA00022803"/>
    </source>
</evidence>
<dbReference type="InterPro" id="IPR019734">
    <property type="entry name" value="TPR_rpt"/>
</dbReference>
<dbReference type="InterPro" id="IPR051685">
    <property type="entry name" value="Ycf3/AcsC/BcsC/TPR_MFPF"/>
</dbReference>
<evidence type="ECO:0000313" key="4">
    <source>
        <dbReference type="EMBL" id="KAL0483392.1"/>
    </source>
</evidence>
<dbReference type="AlphaFoldDB" id="A0AAW2Z0R8"/>
<evidence type="ECO:0000256" key="1">
    <source>
        <dbReference type="ARBA" id="ARBA00022737"/>
    </source>
</evidence>
<dbReference type="Proteomes" id="UP001431209">
    <property type="component" value="Unassembled WGS sequence"/>
</dbReference>
<gene>
    <name evidence="4" type="ORF">AKO1_014581</name>
</gene>
<protein>
    <submittedName>
        <fullName evidence="4">DnaJ</fullName>
    </submittedName>
</protein>
<dbReference type="PROSITE" id="PS50005">
    <property type="entry name" value="TPR"/>
    <property type="match status" value="2"/>
</dbReference>
<accession>A0AAW2Z0R8</accession>
<organism evidence="4 5">
    <name type="scientific">Acrasis kona</name>
    <dbReference type="NCBI Taxonomy" id="1008807"/>
    <lineage>
        <taxon>Eukaryota</taxon>
        <taxon>Discoba</taxon>
        <taxon>Heterolobosea</taxon>
        <taxon>Tetramitia</taxon>
        <taxon>Eutetramitia</taxon>
        <taxon>Acrasidae</taxon>
        <taxon>Acrasis</taxon>
    </lineage>
</organism>
<evidence type="ECO:0000256" key="3">
    <source>
        <dbReference type="PROSITE-ProRule" id="PRU00339"/>
    </source>
</evidence>
<name>A0AAW2Z0R8_9EUKA</name>